<dbReference type="Proteomes" id="UP000095282">
    <property type="component" value="Unplaced"/>
</dbReference>
<sequence length="147" mass="16859">MSHGNFLAGESLCRAHNSTLTGFQTNAERLKIGNVAKQTIQSLQMEEALMWIGARRHGHCPRFGMCFPKETFFWTDNFTKGKEAFQFYIRQPDAYFNPKWGFEACVQQMIFASGTTYAKYPRALHAQLNDLHCQNPKVQMCACGRRP</sequence>
<organism evidence="1 2">
    <name type="scientific">Caenorhabditis tropicalis</name>
    <dbReference type="NCBI Taxonomy" id="1561998"/>
    <lineage>
        <taxon>Eukaryota</taxon>
        <taxon>Metazoa</taxon>
        <taxon>Ecdysozoa</taxon>
        <taxon>Nematoda</taxon>
        <taxon>Chromadorea</taxon>
        <taxon>Rhabditida</taxon>
        <taxon>Rhabditina</taxon>
        <taxon>Rhabditomorpha</taxon>
        <taxon>Rhabditoidea</taxon>
        <taxon>Rhabditidae</taxon>
        <taxon>Peloderinae</taxon>
        <taxon>Caenorhabditis</taxon>
    </lineage>
</organism>
<dbReference type="STRING" id="1561998.A0A1I7TF44"/>
<proteinExistence type="predicted"/>
<dbReference type="Gene3D" id="3.10.100.10">
    <property type="entry name" value="Mannose-Binding Protein A, subunit A"/>
    <property type="match status" value="1"/>
</dbReference>
<keyword evidence="1" id="KW-1185">Reference proteome</keyword>
<evidence type="ECO:0000313" key="2">
    <source>
        <dbReference type="WBParaSite" id="Csp11.Scaffold597.g5329.t1"/>
    </source>
</evidence>
<dbReference type="AlphaFoldDB" id="A0A1I7TF44"/>
<name>A0A1I7TF44_9PELO</name>
<dbReference type="InterPro" id="IPR016187">
    <property type="entry name" value="CTDL_fold"/>
</dbReference>
<reference evidence="2" key="1">
    <citation type="submission" date="2016-11" db="UniProtKB">
        <authorList>
            <consortium name="WormBaseParasite"/>
        </authorList>
    </citation>
    <scope>IDENTIFICATION</scope>
</reference>
<dbReference type="eggNOG" id="KOG4297">
    <property type="taxonomic scope" value="Eukaryota"/>
</dbReference>
<dbReference type="SUPFAM" id="SSF56436">
    <property type="entry name" value="C-type lectin-like"/>
    <property type="match status" value="1"/>
</dbReference>
<dbReference type="PANTHER" id="PTHR23124">
    <property type="entry name" value="C-TYPE LECTIN DOMAIN-CONTAINING PROTEIN-RELATED-RELATED"/>
    <property type="match status" value="1"/>
</dbReference>
<accession>A0A1I7TF44</accession>
<dbReference type="WBParaSite" id="Csp11.Scaffold597.g5329.t1">
    <property type="protein sequence ID" value="Csp11.Scaffold597.g5329.t1"/>
    <property type="gene ID" value="Csp11.Scaffold597.g5329"/>
</dbReference>
<dbReference type="InterPro" id="IPR016186">
    <property type="entry name" value="C-type_lectin-like/link_sf"/>
</dbReference>
<dbReference type="PANTHER" id="PTHR23124:SF130">
    <property type="entry name" value="C-TYPE LECTIN DOMAIN-CONTAINING PROTEIN"/>
    <property type="match status" value="1"/>
</dbReference>
<protein>
    <submittedName>
        <fullName evidence="2">Terminase_6 domain-containing protein</fullName>
    </submittedName>
</protein>
<evidence type="ECO:0000313" key="1">
    <source>
        <dbReference type="Proteomes" id="UP000095282"/>
    </source>
</evidence>